<dbReference type="InterPro" id="IPR001444">
    <property type="entry name" value="Flag_bb_rod_N"/>
</dbReference>
<dbReference type="InterPro" id="IPR011491">
    <property type="entry name" value="FlgE_D2"/>
</dbReference>
<sequence>MAFLIDNSAVKSSAKRLEVIGNNVANVNTVGFKGSDFEDALASALNTETGMRATGGRQSFSQGDISATNNPLDIAISGAGFFRVESGDRVTYTRGGQFNLNKDGEIVNSMGDKLTGFLADPASGLIKTGKPVPLTISQANDAPKPTSKATLELMLDTRSAPVSAAGAASTADKAAIAKAGASQAIAVAAQEASDAAAAKAAALALDPNATAADKTAADAAATAAAAAAATAAAAAAVDAPAGEAALKTVSDAAYAAFDPTDPTTYTHSTTTTVYTAQGKEVGVQTFYVKLADNTWDVYAWQGGADKPAKLGGLTFDSKGQVQSSTVYDAATGTSSPATTKGQFGITVDNTKMAIDLGSATQYGSKFTVRVSQDGRGAGQLLNYSVAEDGIITARYNNGNSKVLGQVVLANFRSLNGLHAVGNNQWLETSASGSAEINQPGVGVLGSLKASSTESANIDLTLEMIKMISAQRSFQAAAEMMRRQDETMQTVVNIGR</sequence>
<reference evidence="10 11" key="1">
    <citation type="submission" date="2018-03" db="EMBL/GenBank/DDBJ databases">
        <title>Comparative genomics illustrates the genes involved in a hyperalkaliphilic mechanisms of Serpentinomonas isolated from highly-alkaline calcium-rich serpentinized springs.</title>
        <authorList>
            <person name="Suzuki S."/>
            <person name="Ishii S."/>
            <person name="Walworth N."/>
            <person name="Bird L."/>
            <person name="Kuenen J.G."/>
            <person name="Nealson K.H."/>
        </authorList>
    </citation>
    <scope>NUCLEOTIDE SEQUENCE [LARGE SCALE GENOMIC DNA]</scope>
    <source>
        <strain evidence="10 11">P1</strain>
    </source>
</reference>
<dbReference type="PROSITE" id="PS00588">
    <property type="entry name" value="FLAGELLA_BB_ROD"/>
    <property type="match status" value="1"/>
</dbReference>
<dbReference type="PANTHER" id="PTHR30435">
    <property type="entry name" value="FLAGELLAR PROTEIN"/>
    <property type="match status" value="1"/>
</dbReference>
<dbReference type="SUPFAM" id="SSF117143">
    <property type="entry name" value="Flagellar hook protein flgE"/>
    <property type="match status" value="1"/>
</dbReference>
<dbReference type="Gene3D" id="2.60.98.20">
    <property type="entry name" value="Flagellar hook protein FlgE"/>
    <property type="match status" value="1"/>
</dbReference>
<dbReference type="AlphaFoldDB" id="A0A2S9K4C6"/>
<evidence type="ECO:0000313" key="10">
    <source>
        <dbReference type="EMBL" id="PRD65319.1"/>
    </source>
</evidence>
<gene>
    <name evidence="10" type="ORF">C6P64_09975</name>
</gene>
<dbReference type="InterPro" id="IPR037058">
    <property type="entry name" value="Falgellar_hook_FlgE_sf"/>
</dbReference>
<dbReference type="InterPro" id="IPR053967">
    <property type="entry name" value="LlgE_F_G-like_D1"/>
</dbReference>
<comment type="subcellular location">
    <subcellularLocation>
        <location evidence="1 5">Bacterial flagellum basal body</location>
    </subcellularLocation>
</comment>
<dbReference type="InterPro" id="IPR037925">
    <property type="entry name" value="FlgE/F/G-like"/>
</dbReference>
<proteinExistence type="inferred from homology"/>
<evidence type="ECO:0000256" key="3">
    <source>
        <dbReference type="ARBA" id="ARBA00019015"/>
    </source>
</evidence>
<dbReference type="OrthoDB" id="8578401at2"/>
<keyword evidence="4 5" id="KW-0975">Bacterial flagellum</keyword>
<dbReference type="InterPro" id="IPR010930">
    <property type="entry name" value="Flg_bb/hook_C_dom"/>
</dbReference>
<dbReference type="GO" id="GO:0005829">
    <property type="term" value="C:cytosol"/>
    <property type="evidence" value="ECO:0007669"/>
    <property type="project" value="TreeGrafter"/>
</dbReference>
<dbReference type="GO" id="GO:0009425">
    <property type="term" value="C:bacterial-type flagellum basal body"/>
    <property type="evidence" value="ECO:0007669"/>
    <property type="project" value="UniProtKB-SubCell"/>
</dbReference>
<evidence type="ECO:0000259" key="7">
    <source>
        <dbReference type="Pfam" id="PF06429"/>
    </source>
</evidence>
<dbReference type="Proteomes" id="UP000238589">
    <property type="component" value="Unassembled WGS sequence"/>
</dbReference>
<name>A0A2S9K4C6_9BURK</name>
<evidence type="ECO:0000256" key="4">
    <source>
        <dbReference type="ARBA" id="ARBA00023143"/>
    </source>
</evidence>
<evidence type="ECO:0000256" key="2">
    <source>
        <dbReference type="ARBA" id="ARBA00009677"/>
    </source>
</evidence>
<dbReference type="Pfam" id="PF00460">
    <property type="entry name" value="Flg_bb_rod"/>
    <property type="match status" value="1"/>
</dbReference>
<dbReference type="NCBIfam" id="TIGR03506">
    <property type="entry name" value="FlgEFG_subfam"/>
    <property type="match status" value="2"/>
</dbReference>
<protein>
    <recommendedName>
        <fullName evidence="3 5">Flagellar hook protein FlgE</fullName>
    </recommendedName>
</protein>
<comment type="function">
    <text evidence="5">A flexible structure which links the flagellar filament to the drive apparatus in the basal body.</text>
</comment>
<dbReference type="Pfam" id="PF07559">
    <property type="entry name" value="FlgE_D2"/>
    <property type="match status" value="1"/>
</dbReference>
<keyword evidence="11" id="KW-1185">Reference proteome</keyword>
<dbReference type="Pfam" id="PF06429">
    <property type="entry name" value="Flg_bbr_C"/>
    <property type="match status" value="1"/>
</dbReference>
<organism evidence="10 11">
    <name type="scientific">Malikia granosa</name>
    <dbReference type="NCBI Taxonomy" id="263067"/>
    <lineage>
        <taxon>Bacteria</taxon>
        <taxon>Pseudomonadati</taxon>
        <taxon>Pseudomonadota</taxon>
        <taxon>Betaproteobacteria</taxon>
        <taxon>Burkholderiales</taxon>
        <taxon>Comamonadaceae</taxon>
        <taxon>Malikia</taxon>
    </lineage>
</organism>
<comment type="caution">
    <text evidence="10">The sequence shown here is derived from an EMBL/GenBank/DDBJ whole genome shotgun (WGS) entry which is preliminary data.</text>
</comment>
<evidence type="ECO:0000313" key="11">
    <source>
        <dbReference type="Proteomes" id="UP000238589"/>
    </source>
</evidence>
<dbReference type="GO" id="GO:0071978">
    <property type="term" value="P:bacterial-type flagellum-dependent swarming motility"/>
    <property type="evidence" value="ECO:0007669"/>
    <property type="project" value="TreeGrafter"/>
</dbReference>
<evidence type="ECO:0000259" key="9">
    <source>
        <dbReference type="Pfam" id="PF22692"/>
    </source>
</evidence>
<evidence type="ECO:0000256" key="1">
    <source>
        <dbReference type="ARBA" id="ARBA00004117"/>
    </source>
</evidence>
<evidence type="ECO:0000256" key="5">
    <source>
        <dbReference type="RuleBase" id="RU362116"/>
    </source>
</evidence>
<dbReference type="GO" id="GO:0009424">
    <property type="term" value="C:bacterial-type flagellum hook"/>
    <property type="evidence" value="ECO:0007669"/>
    <property type="project" value="TreeGrafter"/>
</dbReference>
<feature type="domain" description="Flagellar basal body rod protein N-terminal" evidence="6">
    <location>
        <begin position="8"/>
        <end position="33"/>
    </location>
</feature>
<dbReference type="InterPro" id="IPR019776">
    <property type="entry name" value="Flagellar_basal_body_rod_CS"/>
</dbReference>
<evidence type="ECO:0000259" key="8">
    <source>
        <dbReference type="Pfam" id="PF07559"/>
    </source>
</evidence>
<dbReference type="EMBL" id="PVLQ01000031">
    <property type="protein sequence ID" value="PRD65319.1"/>
    <property type="molecule type" value="Genomic_DNA"/>
</dbReference>
<dbReference type="PANTHER" id="PTHR30435:SF1">
    <property type="entry name" value="FLAGELLAR HOOK PROTEIN FLGE"/>
    <property type="match status" value="1"/>
</dbReference>
<dbReference type="RefSeq" id="WP_105748416.1">
    <property type="nucleotide sequence ID" value="NZ_PVLQ01000031.1"/>
</dbReference>
<feature type="domain" description="Flagellar hook protein FlgE/F/G-like D1" evidence="9">
    <location>
        <begin position="75"/>
        <end position="116"/>
    </location>
</feature>
<feature type="domain" description="Flagellar basal-body/hook protein C-terminal" evidence="7">
    <location>
        <begin position="452"/>
        <end position="492"/>
    </location>
</feature>
<comment type="similarity">
    <text evidence="2 5">Belongs to the flagella basal body rod proteins family.</text>
</comment>
<feature type="domain" description="Flagellar hook protein FlgE D2" evidence="8">
    <location>
        <begin position="252"/>
        <end position="374"/>
    </location>
</feature>
<accession>A0A2S9K4C6</accession>
<dbReference type="InterPro" id="IPR020013">
    <property type="entry name" value="Flagellar_FlgE/F/G"/>
</dbReference>
<dbReference type="Pfam" id="PF22692">
    <property type="entry name" value="LlgE_F_G_D1"/>
    <property type="match status" value="1"/>
</dbReference>
<evidence type="ECO:0000259" key="6">
    <source>
        <dbReference type="Pfam" id="PF00460"/>
    </source>
</evidence>